<dbReference type="Proteomes" id="UP000321172">
    <property type="component" value="Chromosome"/>
</dbReference>
<protein>
    <submittedName>
        <fullName evidence="2">DUF2726 domain-containing protein</fullName>
    </submittedName>
</protein>
<sequence>MFVERFVERGEREKRKAYWRGRKNADNKVTPFRKEKTSIPLKGTPERAALDAAEQLRCVMEADFSARALLNRPEAAVFKALDSAVIARNPGWQVMAQVSLGEFLASDDKDAYFAVNSKRVDFALMDDKCQVRHALEYQGTGHHQTGNAAAARDAVKKEALRKAGIGYHEVVAGHTTPAELKRLVEKLVPAQ</sequence>
<evidence type="ECO:0000259" key="1">
    <source>
        <dbReference type="Pfam" id="PF10881"/>
    </source>
</evidence>
<proteinExistence type="predicted"/>
<evidence type="ECO:0000313" key="2">
    <source>
        <dbReference type="EMBL" id="QEA17464.1"/>
    </source>
</evidence>
<dbReference type="AlphaFoldDB" id="A0A5B8S8A4"/>
<name>A0A5B8S8A4_9SPHN</name>
<dbReference type="Pfam" id="PF10881">
    <property type="entry name" value="DUF2726"/>
    <property type="match status" value="1"/>
</dbReference>
<keyword evidence="3" id="KW-1185">Reference proteome</keyword>
<dbReference type="KEGG" id="ngf:FRF71_04905"/>
<dbReference type="OrthoDB" id="5679025at2"/>
<feature type="domain" description="DUF2726" evidence="1">
    <location>
        <begin position="67"/>
        <end position="186"/>
    </location>
</feature>
<accession>A0A5B8S8A4</accession>
<reference evidence="2 3" key="1">
    <citation type="journal article" date="2013" name="J. Microbiol. Biotechnol.">
        <title>Novosphingobium ginsenosidimutans sp. nov., with the ability to convert ginsenoside.</title>
        <authorList>
            <person name="Kim J.K."/>
            <person name="He D."/>
            <person name="Liu Q.M."/>
            <person name="Park H.Y."/>
            <person name="Jung M.S."/>
            <person name="Yoon M.H."/>
            <person name="Kim S.C."/>
            <person name="Im W.T."/>
        </authorList>
    </citation>
    <scope>NUCLEOTIDE SEQUENCE [LARGE SCALE GENOMIC DNA]</scope>
    <source>
        <strain evidence="2 3">FW-6</strain>
    </source>
</reference>
<dbReference type="EMBL" id="CP042345">
    <property type="protein sequence ID" value="QEA17464.1"/>
    <property type="molecule type" value="Genomic_DNA"/>
</dbReference>
<gene>
    <name evidence="2" type="ORF">FRF71_04905</name>
</gene>
<dbReference type="InterPro" id="IPR024402">
    <property type="entry name" value="DUF2726"/>
</dbReference>
<organism evidence="2 3">
    <name type="scientific">Novosphingobium ginsenosidimutans</name>
    <dbReference type="NCBI Taxonomy" id="1176536"/>
    <lineage>
        <taxon>Bacteria</taxon>
        <taxon>Pseudomonadati</taxon>
        <taxon>Pseudomonadota</taxon>
        <taxon>Alphaproteobacteria</taxon>
        <taxon>Sphingomonadales</taxon>
        <taxon>Sphingomonadaceae</taxon>
        <taxon>Novosphingobium</taxon>
    </lineage>
</organism>
<evidence type="ECO:0000313" key="3">
    <source>
        <dbReference type="Proteomes" id="UP000321172"/>
    </source>
</evidence>